<accession>F8PK63</accession>
<evidence type="ECO:0000313" key="3">
    <source>
        <dbReference type="Proteomes" id="UP000008063"/>
    </source>
</evidence>
<organism evidence="3">
    <name type="scientific">Serpula lacrymans var. lacrymans (strain S7.3)</name>
    <name type="common">Dry rot fungus</name>
    <dbReference type="NCBI Taxonomy" id="936435"/>
    <lineage>
        <taxon>Eukaryota</taxon>
        <taxon>Fungi</taxon>
        <taxon>Dikarya</taxon>
        <taxon>Basidiomycota</taxon>
        <taxon>Agaricomycotina</taxon>
        <taxon>Agaricomycetes</taxon>
        <taxon>Agaricomycetidae</taxon>
        <taxon>Boletales</taxon>
        <taxon>Coniophorineae</taxon>
        <taxon>Serpulaceae</taxon>
        <taxon>Serpula</taxon>
    </lineage>
</organism>
<sequence length="176" mass="20234">MEYNMNKVSERFSAPNSDIIIRSSDGVHFQVHRENLALHSGIFPGEEMSTRDEIVNLPESSEVLELLFQYMYRQRQPELSKIDTSLLSSLAHAVEKYEVFSATEVCKMHMWSRIDDFPLVVLQFAAQHGYHDICDIAARKSINDTITVRESRQILSPEYFVAWVSIVVVDALLIKI</sequence>
<evidence type="ECO:0000313" key="2">
    <source>
        <dbReference type="EMBL" id="EGO03517.1"/>
    </source>
</evidence>
<dbReference type="STRING" id="936435.F8PK63"/>
<dbReference type="HOGENOM" id="CLU_075133_3_1_1"/>
<dbReference type="SUPFAM" id="SSF54695">
    <property type="entry name" value="POZ domain"/>
    <property type="match status" value="1"/>
</dbReference>
<dbReference type="InParanoid" id="F8PK63"/>
<dbReference type="Pfam" id="PF00651">
    <property type="entry name" value="BTB"/>
    <property type="match status" value="1"/>
</dbReference>
<dbReference type="InterPro" id="IPR000210">
    <property type="entry name" value="BTB/POZ_dom"/>
</dbReference>
<reference evidence="3" key="1">
    <citation type="journal article" date="2011" name="Science">
        <title>The plant cell wall-decomposing machinery underlies the functional diversity of forest fungi.</title>
        <authorList>
            <person name="Eastwood D.C."/>
            <person name="Floudas D."/>
            <person name="Binder M."/>
            <person name="Majcherczyk A."/>
            <person name="Schneider P."/>
            <person name="Aerts A."/>
            <person name="Asiegbu F.O."/>
            <person name="Baker S.E."/>
            <person name="Barry K."/>
            <person name="Bendiksby M."/>
            <person name="Blumentritt M."/>
            <person name="Coutinho P.M."/>
            <person name="Cullen D."/>
            <person name="de Vries R.P."/>
            <person name="Gathman A."/>
            <person name="Goodell B."/>
            <person name="Henrissat B."/>
            <person name="Ihrmark K."/>
            <person name="Kauserud H."/>
            <person name="Kohler A."/>
            <person name="LaButti K."/>
            <person name="Lapidus A."/>
            <person name="Lavin J.L."/>
            <person name="Lee Y.-H."/>
            <person name="Lindquist E."/>
            <person name="Lilly W."/>
            <person name="Lucas S."/>
            <person name="Morin E."/>
            <person name="Murat C."/>
            <person name="Oguiza J.A."/>
            <person name="Park J."/>
            <person name="Pisabarro A.G."/>
            <person name="Riley R."/>
            <person name="Rosling A."/>
            <person name="Salamov A."/>
            <person name="Schmidt O."/>
            <person name="Schmutz J."/>
            <person name="Skrede I."/>
            <person name="Stenlid J."/>
            <person name="Wiebenga A."/>
            <person name="Xie X."/>
            <person name="Kuees U."/>
            <person name="Hibbett D.S."/>
            <person name="Hoffmeister D."/>
            <person name="Hoegberg N."/>
            <person name="Martin F."/>
            <person name="Grigoriev I.V."/>
            <person name="Watkinson S.C."/>
        </authorList>
    </citation>
    <scope>NUCLEOTIDE SEQUENCE [LARGE SCALE GENOMIC DNA]</scope>
    <source>
        <strain evidence="3">strain S7.3</strain>
    </source>
</reference>
<dbReference type="SMART" id="SM00225">
    <property type="entry name" value="BTB"/>
    <property type="match status" value="1"/>
</dbReference>
<dbReference type="InterPro" id="IPR011333">
    <property type="entry name" value="SKP1/BTB/POZ_sf"/>
</dbReference>
<dbReference type="Proteomes" id="UP000008063">
    <property type="component" value="Unassembled WGS sequence"/>
</dbReference>
<dbReference type="OMA" id="HDICDIA"/>
<name>F8PK63_SERL3</name>
<dbReference type="Gene3D" id="3.30.710.10">
    <property type="entry name" value="Potassium Channel Kv1.1, Chain A"/>
    <property type="match status" value="1"/>
</dbReference>
<keyword evidence="3" id="KW-1185">Reference proteome</keyword>
<dbReference type="AlphaFoldDB" id="F8PK63"/>
<proteinExistence type="predicted"/>
<dbReference type="eggNOG" id="ENOG502SR31">
    <property type="taxonomic scope" value="Eukaryota"/>
</dbReference>
<dbReference type="EMBL" id="GL945475">
    <property type="protein sequence ID" value="EGO03517.1"/>
    <property type="molecule type" value="Genomic_DNA"/>
</dbReference>
<dbReference type="PROSITE" id="PS50097">
    <property type="entry name" value="BTB"/>
    <property type="match status" value="1"/>
</dbReference>
<feature type="domain" description="BTB" evidence="1">
    <location>
        <begin position="17"/>
        <end position="72"/>
    </location>
</feature>
<evidence type="ECO:0000259" key="1">
    <source>
        <dbReference type="PROSITE" id="PS50097"/>
    </source>
</evidence>
<protein>
    <recommendedName>
        <fullName evidence="1">BTB domain-containing protein</fullName>
    </recommendedName>
</protein>
<gene>
    <name evidence="2" type="ORF">SERLA73DRAFT_101717</name>
</gene>